<dbReference type="Proteomes" id="UP000291116">
    <property type="component" value="Unassembled WGS sequence"/>
</dbReference>
<proteinExistence type="predicted"/>
<evidence type="ECO:0000313" key="1">
    <source>
        <dbReference type="EMBL" id="VEU37768.1"/>
    </source>
</evidence>
<protein>
    <submittedName>
        <fullName evidence="1">Uncharacterized protein</fullName>
    </submittedName>
</protein>
<gene>
    <name evidence="1" type="ORF">PSNMU_V1.4_AUG-EV-PASAV3_0045750</name>
</gene>
<evidence type="ECO:0000313" key="2">
    <source>
        <dbReference type="Proteomes" id="UP000291116"/>
    </source>
</evidence>
<reference evidence="1 2" key="1">
    <citation type="submission" date="2019-01" db="EMBL/GenBank/DDBJ databases">
        <authorList>
            <person name="Ferrante I. M."/>
        </authorList>
    </citation>
    <scope>NUCLEOTIDE SEQUENCE [LARGE SCALE GENOMIC DNA]</scope>
    <source>
        <strain evidence="1 2">B856</strain>
    </source>
</reference>
<sequence length="104" mass="10806">MSSLSGKSAENSEDILDSRTDISLLIFGGTALQGARASLSAESRGNDGKGGNGIDNASSGRAILEEISSGTQPFVGLDWSFVVFALLLFSLTRGEVSTVSVFIF</sequence>
<dbReference type="EMBL" id="CAACVS010000139">
    <property type="protein sequence ID" value="VEU37768.1"/>
    <property type="molecule type" value="Genomic_DNA"/>
</dbReference>
<keyword evidence="2" id="KW-1185">Reference proteome</keyword>
<name>A0A448Z6X2_9STRA</name>
<dbReference type="AlphaFoldDB" id="A0A448Z6X2"/>
<accession>A0A448Z6X2</accession>
<organism evidence="1 2">
    <name type="scientific">Pseudo-nitzschia multistriata</name>
    <dbReference type="NCBI Taxonomy" id="183589"/>
    <lineage>
        <taxon>Eukaryota</taxon>
        <taxon>Sar</taxon>
        <taxon>Stramenopiles</taxon>
        <taxon>Ochrophyta</taxon>
        <taxon>Bacillariophyta</taxon>
        <taxon>Bacillariophyceae</taxon>
        <taxon>Bacillariophycidae</taxon>
        <taxon>Bacillariales</taxon>
        <taxon>Bacillariaceae</taxon>
        <taxon>Pseudo-nitzschia</taxon>
    </lineage>
</organism>